<feature type="transmembrane region" description="Helical" evidence="6">
    <location>
        <begin position="188"/>
        <end position="208"/>
    </location>
</feature>
<feature type="transmembrane region" description="Helical" evidence="6">
    <location>
        <begin position="103"/>
        <end position="126"/>
    </location>
</feature>
<dbReference type="SUPFAM" id="SSF103481">
    <property type="entry name" value="Multidrug resistance efflux transporter EmrE"/>
    <property type="match status" value="2"/>
</dbReference>
<feature type="transmembrane region" description="Helical" evidence="6">
    <location>
        <begin position="307"/>
        <end position="325"/>
    </location>
</feature>
<feature type="transmembrane region" description="Helical" evidence="6">
    <location>
        <begin position="75"/>
        <end position="97"/>
    </location>
</feature>
<evidence type="ECO:0000256" key="2">
    <source>
        <dbReference type="ARBA" id="ARBA00007635"/>
    </source>
</evidence>
<dbReference type="Gramene" id="Jr07_36090_p1">
    <property type="protein sequence ID" value="cds.Jr07_36090_p1"/>
    <property type="gene ID" value="Jr07_36090"/>
</dbReference>
<dbReference type="OrthoDB" id="1728340at2759"/>
<reference evidence="9" key="1">
    <citation type="submission" date="2025-08" db="UniProtKB">
        <authorList>
            <consortium name="RefSeq"/>
        </authorList>
    </citation>
    <scope>IDENTIFICATION</scope>
    <source>
        <tissue evidence="9">Leaves</tissue>
    </source>
</reference>
<comment type="subcellular location">
    <subcellularLocation>
        <location evidence="1 6">Membrane</location>
        <topology evidence="1 6">Multi-pass membrane protein</topology>
    </subcellularLocation>
</comment>
<name>A0A2I4E571_JUGRE</name>
<dbReference type="GO" id="GO:0022857">
    <property type="term" value="F:transmembrane transporter activity"/>
    <property type="evidence" value="ECO:0007669"/>
    <property type="project" value="InterPro"/>
</dbReference>
<evidence type="ECO:0000256" key="4">
    <source>
        <dbReference type="ARBA" id="ARBA00022989"/>
    </source>
</evidence>
<dbReference type="KEGG" id="jre:108986385"/>
<organism evidence="8 9">
    <name type="scientific">Juglans regia</name>
    <name type="common">English walnut</name>
    <dbReference type="NCBI Taxonomy" id="51240"/>
    <lineage>
        <taxon>Eukaryota</taxon>
        <taxon>Viridiplantae</taxon>
        <taxon>Streptophyta</taxon>
        <taxon>Embryophyta</taxon>
        <taxon>Tracheophyta</taxon>
        <taxon>Spermatophyta</taxon>
        <taxon>Magnoliopsida</taxon>
        <taxon>eudicotyledons</taxon>
        <taxon>Gunneridae</taxon>
        <taxon>Pentapetalae</taxon>
        <taxon>rosids</taxon>
        <taxon>fabids</taxon>
        <taxon>Fagales</taxon>
        <taxon>Juglandaceae</taxon>
        <taxon>Juglans</taxon>
    </lineage>
</organism>
<dbReference type="PANTHER" id="PTHR31218">
    <property type="entry name" value="WAT1-RELATED PROTEIN"/>
    <property type="match status" value="1"/>
</dbReference>
<evidence type="ECO:0000313" key="8">
    <source>
        <dbReference type="Proteomes" id="UP000235220"/>
    </source>
</evidence>
<feature type="transmembrane region" description="Helical" evidence="6">
    <location>
        <begin position="252"/>
        <end position="269"/>
    </location>
</feature>
<feature type="transmembrane region" description="Helical" evidence="6">
    <location>
        <begin position="41"/>
        <end position="63"/>
    </location>
</feature>
<dbReference type="RefSeq" id="XP_018814547.1">
    <property type="nucleotide sequence ID" value="XM_018959002.2"/>
</dbReference>
<sequence length="389" mass="42112">MESLAKMYIRVKPFLAVTLLQSIYAGMEIIFKFALNQGMSLHVVIVYRYAVATVVTAPFAIVLDRKVRPKFTFSVFAKIFFLGLLEPVMDQSLYYTGMKYTTATFASAMCNILPAFAFLMAWICGLEKVSIRRLHSQVKILGTIVTVGGAMLMTLFSGPMLKLPWTNRNTHQESTKAANEQDHIKGGLMVIAGSACWSGFIILQAITLRSYPAELSLTALICLMGTVENTILALVIERGNPTAWSIHMDTKLLAALYGGIVASGIAYWLQGGIIKERGPVFVTAFGPLTMVLVAIMGSFILAEITSLGRVIGAVVIVGGLYLVVWGKSKDGHEHLITSTSDVDKAAAAAVPTTAQHMATTNHAITLTTTTSSNQDQIVVIDHPSENSSL</sequence>
<comment type="similarity">
    <text evidence="2 6">Belongs to the drug/metabolite transporter (DMT) superfamily. Plant drug/metabolite exporter (P-DME) (TC 2.A.7.4) family.</text>
</comment>
<evidence type="ECO:0000256" key="3">
    <source>
        <dbReference type="ARBA" id="ARBA00022692"/>
    </source>
</evidence>
<keyword evidence="4 6" id="KW-1133">Transmembrane helix</keyword>
<gene>
    <name evidence="9" type="primary">LOC108986385</name>
</gene>
<feature type="domain" description="EamA" evidence="7">
    <location>
        <begin position="185"/>
        <end position="324"/>
    </location>
</feature>
<keyword evidence="3 6" id="KW-0812">Transmembrane</keyword>
<dbReference type="InterPro" id="IPR037185">
    <property type="entry name" value="EmrE-like"/>
</dbReference>
<dbReference type="GO" id="GO:0005886">
    <property type="term" value="C:plasma membrane"/>
    <property type="evidence" value="ECO:0000318"/>
    <property type="project" value="GO_Central"/>
</dbReference>
<evidence type="ECO:0000259" key="7">
    <source>
        <dbReference type="Pfam" id="PF00892"/>
    </source>
</evidence>
<feature type="transmembrane region" description="Helical" evidence="6">
    <location>
        <begin position="138"/>
        <end position="158"/>
    </location>
</feature>
<protein>
    <recommendedName>
        <fullName evidence="6">WAT1-related protein</fullName>
    </recommendedName>
</protein>
<dbReference type="AlphaFoldDB" id="A0A2I4E571"/>
<evidence type="ECO:0000256" key="6">
    <source>
        <dbReference type="RuleBase" id="RU363077"/>
    </source>
</evidence>
<evidence type="ECO:0000256" key="1">
    <source>
        <dbReference type="ARBA" id="ARBA00004141"/>
    </source>
</evidence>
<feature type="domain" description="EamA" evidence="7">
    <location>
        <begin position="22"/>
        <end position="153"/>
    </location>
</feature>
<dbReference type="GeneID" id="108986385"/>
<keyword evidence="8" id="KW-1185">Reference proteome</keyword>
<evidence type="ECO:0000256" key="5">
    <source>
        <dbReference type="ARBA" id="ARBA00023136"/>
    </source>
</evidence>
<feature type="transmembrane region" description="Helical" evidence="6">
    <location>
        <begin position="281"/>
        <end position="301"/>
    </location>
</feature>
<dbReference type="Pfam" id="PF00892">
    <property type="entry name" value="EamA"/>
    <property type="match status" value="2"/>
</dbReference>
<evidence type="ECO:0000313" key="9">
    <source>
        <dbReference type="RefSeq" id="XP_018814547.1"/>
    </source>
</evidence>
<feature type="transmembrane region" description="Helical" evidence="6">
    <location>
        <begin position="215"/>
        <end position="236"/>
    </location>
</feature>
<dbReference type="Proteomes" id="UP000235220">
    <property type="component" value="Chromosome 7"/>
</dbReference>
<dbReference type="InterPro" id="IPR030184">
    <property type="entry name" value="WAT1-related"/>
</dbReference>
<dbReference type="InterPro" id="IPR000620">
    <property type="entry name" value="EamA_dom"/>
</dbReference>
<proteinExistence type="inferred from homology"/>
<keyword evidence="5 6" id="KW-0472">Membrane</keyword>
<accession>A0A2I4E571</accession>